<evidence type="ECO:0000313" key="10">
    <source>
        <dbReference type="EMBL" id="TSE24205.1"/>
    </source>
</evidence>
<dbReference type="InterPro" id="IPR032781">
    <property type="entry name" value="ABC_tran_Xtn"/>
</dbReference>
<dbReference type="CDD" id="cd03221">
    <property type="entry name" value="ABCF_EF-3"/>
    <property type="match status" value="2"/>
</dbReference>
<dbReference type="FunFam" id="3.40.50.300:FF:002053">
    <property type="entry name" value="ABC transporter ATP-binding protein"/>
    <property type="match status" value="1"/>
</dbReference>
<evidence type="ECO:0000256" key="1">
    <source>
        <dbReference type="ARBA" id="ARBA00022475"/>
    </source>
</evidence>
<evidence type="ECO:0000313" key="9">
    <source>
        <dbReference type="EMBL" id="TCS99378.1"/>
    </source>
</evidence>
<dbReference type="Gene3D" id="3.40.50.300">
    <property type="entry name" value="P-loop containing nucleotide triphosphate hydrolases"/>
    <property type="match status" value="2"/>
</dbReference>
<dbReference type="InterPro" id="IPR003439">
    <property type="entry name" value="ABC_transporter-like_ATP-bd"/>
</dbReference>
<reference evidence="10 12" key="2">
    <citation type="submission" date="2019-07" db="EMBL/GenBank/DDBJ databases">
        <title>Tepidimonas ignava SPS-1037 draft genome.</title>
        <authorList>
            <person name="Da Costa M.S."/>
            <person name="Froufe H.J.C."/>
            <person name="Egas C."/>
            <person name="Albuquerque L."/>
        </authorList>
    </citation>
    <scope>NUCLEOTIDE SEQUENCE [LARGE SCALE GENOMIC DNA]</scope>
    <source>
        <strain evidence="10 12">SPS-1037</strain>
    </source>
</reference>
<dbReference type="Proteomes" id="UP000295536">
    <property type="component" value="Unassembled WGS sequence"/>
</dbReference>
<dbReference type="SUPFAM" id="SSF52540">
    <property type="entry name" value="P-loop containing nucleoside triphosphate hydrolases"/>
    <property type="match status" value="2"/>
</dbReference>
<gene>
    <name evidence="10" type="primary">yheS</name>
    <name evidence="9" type="ORF">EDC36_10255</name>
    <name evidence="10" type="ORF">Tigna_00208</name>
</gene>
<dbReference type="PROSITE" id="PS00211">
    <property type="entry name" value="ABC_TRANSPORTER_1"/>
    <property type="match status" value="2"/>
</dbReference>
<keyword evidence="4 9" id="KW-0067">ATP-binding</keyword>
<feature type="compositionally biased region" description="Low complexity" evidence="7">
    <location>
        <begin position="547"/>
        <end position="558"/>
    </location>
</feature>
<dbReference type="PANTHER" id="PTHR19211:SF14">
    <property type="entry name" value="ATP-BINDING CASSETTE SUB-FAMILY F MEMBER 1"/>
    <property type="match status" value="1"/>
</dbReference>
<keyword evidence="2" id="KW-0677">Repeat</keyword>
<dbReference type="RefSeq" id="WP_132961529.1">
    <property type="nucleotide sequence ID" value="NZ_DAIPFN010000001.1"/>
</dbReference>
<reference evidence="9 11" key="1">
    <citation type="submission" date="2019-03" db="EMBL/GenBank/DDBJ databases">
        <title>Genomic Encyclopedia of Type Strains, Phase IV (KMG-IV): sequencing the most valuable type-strain genomes for metagenomic binning, comparative biology and taxonomic classification.</title>
        <authorList>
            <person name="Goeker M."/>
        </authorList>
    </citation>
    <scope>NUCLEOTIDE SEQUENCE [LARGE SCALE GENOMIC DNA]</scope>
    <source>
        <strain evidence="9 11">DSM 12034</strain>
    </source>
</reference>
<evidence type="ECO:0000256" key="2">
    <source>
        <dbReference type="ARBA" id="ARBA00022737"/>
    </source>
</evidence>
<feature type="domain" description="ABC transporter" evidence="8">
    <location>
        <begin position="2"/>
        <end position="246"/>
    </location>
</feature>
<feature type="region of interest" description="Disordered" evidence="7">
    <location>
        <begin position="547"/>
        <end position="583"/>
    </location>
</feature>
<dbReference type="GO" id="GO:0016887">
    <property type="term" value="F:ATP hydrolysis activity"/>
    <property type="evidence" value="ECO:0007669"/>
    <property type="project" value="InterPro"/>
</dbReference>
<sequence length="662" mass="72298">MITLRNVTLRRGAKVVLDGVDLTLHAGDKVGLVGRNGTGKSSLLALLRGELHEDAGEVALPRHWRVAHVAQEIPDSEQPATDFVLAGDTRLAEAQAQLAQAEAGGDGEAIALAHTALADAGAHDARARAQSLLLGLGFASAELERPVNHFSGGWRMRMQLARALMCPADLLLLDEPTNHLDLDALVWLEGWLQRFEGTLLVISHDREFLDAVTRITLHLEHGRLQRYGGHYSHFEAQRAQHMQQQQAAWARQQERVARLQRFVERFRAKATKARQAQSRLKALARMERVAPVLADSAVAFEFADPGDMPNPMLTLHDVTVGYRDAANQACPIVEGIRGSVLPGQRIGILGANGQGKSTLVKTLAGMLPPLVGRLHVGRGLRIGYFAQHELDVLRADETPLQHLQRLARDTEAAGALLSGQSTREQDLRTFLGSLQFEGDAALQPVGTMSGGERARLALALLIWQRPHLLLLDEPTNHLDLATREALALALTGFEGTVLLVSHDRALLRSVCDTFWLVGGGRLQPFDGDLDDYQRYLLEQARQRREALASSAAASANPATPSPTPQQRRREQAQRRQHLANQLRPYQREHAALEARLDALSAEQDALLAQLGAASDAATRAEAGRRLKAVQAELAEVEQRWLTVAEAIEALQRQAAADAAALP</sequence>
<dbReference type="PANTHER" id="PTHR19211">
    <property type="entry name" value="ATP-BINDING TRANSPORT PROTEIN-RELATED"/>
    <property type="match status" value="1"/>
</dbReference>
<dbReference type="FunFam" id="3.40.50.300:FF:000011">
    <property type="entry name" value="Putative ABC transporter ATP-binding component"/>
    <property type="match status" value="1"/>
</dbReference>
<keyword evidence="12" id="KW-1185">Reference proteome</keyword>
<dbReference type="Proteomes" id="UP000315577">
    <property type="component" value="Unassembled WGS sequence"/>
</dbReference>
<dbReference type="GO" id="GO:0005524">
    <property type="term" value="F:ATP binding"/>
    <property type="evidence" value="ECO:0007669"/>
    <property type="project" value="UniProtKB-KW"/>
</dbReference>
<organism evidence="9 11">
    <name type="scientific">Tepidimonas ignava</name>
    <dbReference type="NCBI Taxonomy" id="114249"/>
    <lineage>
        <taxon>Bacteria</taxon>
        <taxon>Pseudomonadati</taxon>
        <taxon>Pseudomonadota</taxon>
        <taxon>Betaproteobacteria</taxon>
        <taxon>Burkholderiales</taxon>
        <taxon>Tepidimonas</taxon>
    </lineage>
</organism>
<evidence type="ECO:0000313" key="11">
    <source>
        <dbReference type="Proteomes" id="UP000295536"/>
    </source>
</evidence>
<name>A0A4R3LIS9_9BURK</name>
<dbReference type="PROSITE" id="PS50893">
    <property type="entry name" value="ABC_TRANSPORTER_2"/>
    <property type="match status" value="2"/>
</dbReference>
<evidence type="ECO:0000256" key="5">
    <source>
        <dbReference type="ARBA" id="ARBA00061571"/>
    </source>
</evidence>
<evidence type="ECO:0000256" key="6">
    <source>
        <dbReference type="ARBA" id="ARBA00069073"/>
    </source>
</evidence>
<keyword evidence="3" id="KW-0547">Nucleotide-binding</keyword>
<evidence type="ECO:0000256" key="3">
    <source>
        <dbReference type="ARBA" id="ARBA00022741"/>
    </source>
</evidence>
<comment type="similarity">
    <text evidence="5">Belongs to the ABC transporter superfamily. ABCF family. YheS subfamily.</text>
</comment>
<dbReference type="InterPro" id="IPR050611">
    <property type="entry name" value="ABCF"/>
</dbReference>
<dbReference type="SMART" id="SM00382">
    <property type="entry name" value="AAA"/>
    <property type="match status" value="2"/>
</dbReference>
<dbReference type="EMBL" id="VJNC01000001">
    <property type="protein sequence ID" value="TSE24205.1"/>
    <property type="molecule type" value="Genomic_DNA"/>
</dbReference>
<dbReference type="InterPro" id="IPR027417">
    <property type="entry name" value="P-loop_NTPase"/>
</dbReference>
<proteinExistence type="inferred from homology"/>
<dbReference type="OrthoDB" id="9762051at2"/>
<dbReference type="Pfam" id="PF12848">
    <property type="entry name" value="ABC_tran_Xtn"/>
    <property type="match status" value="1"/>
</dbReference>
<keyword evidence="1" id="KW-0472">Membrane</keyword>
<evidence type="ECO:0000313" key="12">
    <source>
        <dbReference type="Proteomes" id="UP000315577"/>
    </source>
</evidence>
<protein>
    <recommendedName>
        <fullName evidence="6">Probable ATP-binding protein YheS</fullName>
    </recommendedName>
</protein>
<dbReference type="InterPro" id="IPR017871">
    <property type="entry name" value="ABC_transporter-like_CS"/>
</dbReference>
<feature type="domain" description="ABC transporter" evidence="8">
    <location>
        <begin position="313"/>
        <end position="544"/>
    </location>
</feature>
<evidence type="ECO:0000259" key="8">
    <source>
        <dbReference type="PROSITE" id="PS50893"/>
    </source>
</evidence>
<accession>A0A4R3LIS9</accession>
<dbReference type="InterPro" id="IPR003593">
    <property type="entry name" value="AAA+_ATPase"/>
</dbReference>
<dbReference type="Pfam" id="PF00005">
    <property type="entry name" value="ABC_tran"/>
    <property type="match status" value="2"/>
</dbReference>
<keyword evidence="1" id="KW-1003">Cell membrane</keyword>
<evidence type="ECO:0000256" key="7">
    <source>
        <dbReference type="SAM" id="MobiDB-lite"/>
    </source>
</evidence>
<dbReference type="EMBL" id="SMAH01000002">
    <property type="protein sequence ID" value="TCS99378.1"/>
    <property type="molecule type" value="Genomic_DNA"/>
</dbReference>
<evidence type="ECO:0000256" key="4">
    <source>
        <dbReference type="ARBA" id="ARBA00022840"/>
    </source>
</evidence>
<dbReference type="AlphaFoldDB" id="A0A4R3LIS9"/>
<comment type="caution">
    <text evidence="9">The sequence shown here is derived from an EMBL/GenBank/DDBJ whole genome shotgun (WGS) entry which is preliminary data.</text>
</comment>